<reference evidence="1" key="1">
    <citation type="submission" date="2018-05" db="EMBL/GenBank/DDBJ databases">
        <authorList>
            <person name="Lanie J.A."/>
            <person name="Ng W.-L."/>
            <person name="Kazmierczak K.M."/>
            <person name="Andrzejewski T.M."/>
            <person name="Davidsen T.M."/>
            <person name="Wayne K.J."/>
            <person name="Tettelin H."/>
            <person name="Glass J.I."/>
            <person name="Rusch D."/>
            <person name="Podicherti R."/>
            <person name="Tsui H.-C.T."/>
            <person name="Winkler M.E."/>
        </authorList>
    </citation>
    <scope>NUCLEOTIDE SEQUENCE</scope>
</reference>
<name>A0A381S8N0_9ZZZZ</name>
<feature type="non-terminal residue" evidence="1">
    <location>
        <position position="1"/>
    </location>
</feature>
<proteinExistence type="predicted"/>
<protein>
    <submittedName>
        <fullName evidence="1">Uncharacterized protein</fullName>
    </submittedName>
</protein>
<sequence>VTNRLHTTFRLCHYFKLRAGLDCTVMEHKSFKNAGAKWILRNRLDLNHTDFTLNDDFAATNGYKQLHPGANC</sequence>
<dbReference type="AlphaFoldDB" id="A0A381S8N0"/>
<gene>
    <name evidence="1" type="ORF">METZ01_LOCUS52522</name>
</gene>
<organism evidence="1">
    <name type="scientific">marine metagenome</name>
    <dbReference type="NCBI Taxonomy" id="408172"/>
    <lineage>
        <taxon>unclassified sequences</taxon>
        <taxon>metagenomes</taxon>
        <taxon>ecological metagenomes</taxon>
    </lineage>
</organism>
<evidence type="ECO:0000313" key="1">
    <source>
        <dbReference type="EMBL" id="SUZ99668.1"/>
    </source>
</evidence>
<accession>A0A381S8N0</accession>
<dbReference type="EMBL" id="UINC01002725">
    <property type="protein sequence ID" value="SUZ99668.1"/>
    <property type="molecule type" value="Genomic_DNA"/>
</dbReference>